<dbReference type="InterPro" id="IPR025668">
    <property type="entry name" value="Tnp_DDE_dom"/>
</dbReference>
<evidence type="ECO:0000259" key="2">
    <source>
        <dbReference type="Pfam" id="PF13586"/>
    </source>
</evidence>
<accession>A0A081P0M5</accession>
<keyword evidence="4" id="KW-1185">Reference proteome</keyword>
<evidence type="ECO:0000313" key="4">
    <source>
        <dbReference type="Proteomes" id="UP000028123"/>
    </source>
</evidence>
<feature type="domain" description="Transposase DDE" evidence="2">
    <location>
        <begin position="5"/>
        <end position="80"/>
    </location>
</feature>
<evidence type="ECO:0000313" key="3">
    <source>
        <dbReference type="EMBL" id="KEQ24248.1"/>
    </source>
</evidence>
<comment type="caution">
    <text evidence="3">The sequence shown here is derived from an EMBL/GenBank/DDBJ whole genome shotgun (WGS) entry which is preliminary data.</text>
</comment>
<feature type="compositionally biased region" description="Polar residues" evidence="1">
    <location>
        <begin position="1"/>
        <end position="12"/>
    </location>
</feature>
<dbReference type="eggNOG" id="COG3039">
    <property type="taxonomic scope" value="Bacteria"/>
</dbReference>
<reference evidence="3 4" key="1">
    <citation type="submission" date="2014-06" db="EMBL/GenBank/DDBJ databases">
        <title>Draft genome sequence of Paenibacillus sp. MSt1.</title>
        <authorList>
            <person name="Aw Y.K."/>
            <person name="Ong K.S."/>
            <person name="Gan H.M."/>
            <person name="Lee S.M."/>
        </authorList>
    </citation>
    <scope>NUCLEOTIDE SEQUENCE [LARGE SCALE GENOMIC DNA]</scope>
    <source>
        <strain evidence="3 4">MSt1</strain>
    </source>
</reference>
<feature type="region of interest" description="Disordered" evidence="1">
    <location>
        <begin position="1"/>
        <end position="45"/>
    </location>
</feature>
<name>A0A081P0M5_9BACL</name>
<sequence>MSWNNFKESTTLIEVKGRPPKDGPTSEQRNLDKQDAGERNAIDGKFGEGKRKYGFDRIRARLAQTSESAITLQLLAMNLERRLRVLFCFIFAYCSAVERS</sequence>
<organism evidence="3 4">
    <name type="scientific">Paenibacillus tyrfis</name>
    <dbReference type="NCBI Taxonomy" id="1501230"/>
    <lineage>
        <taxon>Bacteria</taxon>
        <taxon>Bacillati</taxon>
        <taxon>Bacillota</taxon>
        <taxon>Bacilli</taxon>
        <taxon>Bacillales</taxon>
        <taxon>Paenibacillaceae</taxon>
        <taxon>Paenibacillus</taxon>
    </lineage>
</organism>
<proteinExistence type="predicted"/>
<feature type="compositionally biased region" description="Basic and acidic residues" evidence="1">
    <location>
        <begin position="29"/>
        <end position="45"/>
    </location>
</feature>
<dbReference type="Pfam" id="PF13586">
    <property type="entry name" value="DDE_Tnp_1_2"/>
    <property type="match status" value="1"/>
</dbReference>
<dbReference type="AlphaFoldDB" id="A0A081P0M5"/>
<protein>
    <recommendedName>
        <fullName evidence="2">Transposase DDE domain-containing protein</fullName>
    </recommendedName>
</protein>
<dbReference type="Proteomes" id="UP000028123">
    <property type="component" value="Unassembled WGS sequence"/>
</dbReference>
<evidence type="ECO:0000256" key="1">
    <source>
        <dbReference type="SAM" id="MobiDB-lite"/>
    </source>
</evidence>
<gene>
    <name evidence="3" type="ORF">ET33_11200</name>
</gene>
<dbReference type="EMBL" id="JNVM01000017">
    <property type="protein sequence ID" value="KEQ24248.1"/>
    <property type="molecule type" value="Genomic_DNA"/>
</dbReference>